<dbReference type="SUPFAM" id="SSF46942">
    <property type="entry name" value="Elongation factor TFIIS domain 2"/>
    <property type="match status" value="1"/>
</dbReference>
<keyword evidence="4" id="KW-0251">Elongation factor</keyword>
<keyword evidence="4" id="KW-0648">Protein biosynthesis</keyword>
<dbReference type="GO" id="GO:0005634">
    <property type="term" value="C:nucleus"/>
    <property type="evidence" value="ECO:0007669"/>
    <property type="project" value="UniProtKB-SubCell"/>
</dbReference>
<keyword evidence="1" id="KW-0539">Nucleus</keyword>
<dbReference type="SUPFAM" id="SSF47676">
    <property type="entry name" value="Conserved domain common to transcription factors TFIIS, elongin A, CRSP70"/>
    <property type="match status" value="1"/>
</dbReference>
<name>A0AAV4GZ54_9GAST</name>
<dbReference type="GO" id="GO:0003746">
    <property type="term" value="F:translation elongation factor activity"/>
    <property type="evidence" value="ECO:0007669"/>
    <property type="project" value="UniProtKB-KW"/>
</dbReference>
<evidence type="ECO:0000259" key="3">
    <source>
        <dbReference type="PROSITE" id="PS51321"/>
    </source>
</evidence>
<evidence type="ECO:0000313" key="4">
    <source>
        <dbReference type="EMBL" id="GFR89630.1"/>
    </source>
</evidence>
<gene>
    <name evidence="4" type="ORF">ElyMa_006129400</name>
</gene>
<dbReference type="PROSITE" id="PS51319">
    <property type="entry name" value="TFIIS_N"/>
    <property type="match status" value="1"/>
</dbReference>
<dbReference type="AlphaFoldDB" id="A0AAV4GZ54"/>
<dbReference type="InterPro" id="IPR035441">
    <property type="entry name" value="TFIIS/LEDGF_dom_sf"/>
</dbReference>
<keyword evidence="5" id="KW-1185">Reference proteome</keyword>
<evidence type="ECO:0000256" key="1">
    <source>
        <dbReference type="PROSITE-ProRule" id="PRU00649"/>
    </source>
</evidence>
<dbReference type="Pfam" id="PF07500">
    <property type="entry name" value="TFIIS_M"/>
    <property type="match status" value="1"/>
</dbReference>
<evidence type="ECO:0000259" key="2">
    <source>
        <dbReference type="PROSITE" id="PS51319"/>
    </source>
</evidence>
<dbReference type="Pfam" id="PF08711">
    <property type="entry name" value="Med26"/>
    <property type="match status" value="1"/>
</dbReference>
<dbReference type="InterPro" id="IPR036575">
    <property type="entry name" value="TFIIS_cen_dom_sf"/>
</dbReference>
<sequence length="210" mass="24101">MDKYLKKIPRVKPEKDVVASSSSRPLKQSTIHSLKGVVVVEDIERLKCKLQLPDQSADILVVSLKELGKKIPPRHILLSTKIGHTINKLRKHPDKNVSTEAKRVYLKWKTFFKEKNEKPQIEVKCDKKAEDMRHTAKKMFSAALGVEISHFIVEAVEREVFHCNKKLVSPAYRRTMRAIVFKLKSSEDLKSSLLNSTISVEDFVKQLKKS</sequence>
<organism evidence="4 5">
    <name type="scientific">Elysia marginata</name>
    <dbReference type="NCBI Taxonomy" id="1093978"/>
    <lineage>
        <taxon>Eukaryota</taxon>
        <taxon>Metazoa</taxon>
        <taxon>Spiralia</taxon>
        <taxon>Lophotrochozoa</taxon>
        <taxon>Mollusca</taxon>
        <taxon>Gastropoda</taxon>
        <taxon>Heterobranchia</taxon>
        <taxon>Euthyneura</taxon>
        <taxon>Panpulmonata</taxon>
        <taxon>Sacoglossa</taxon>
        <taxon>Placobranchoidea</taxon>
        <taxon>Plakobranchidae</taxon>
        <taxon>Elysia</taxon>
    </lineage>
</organism>
<reference evidence="4 5" key="1">
    <citation type="journal article" date="2021" name="Elife">
        <title>Chloroplast acquisition without the gene transfer in kleptoplastic sea slugs, Plakobranchus ocellatus.</title>
        <authorList>
            <person name="Maeda T."/>
            <person name="Takahashi S."/>
            <person name="Yoshida T."/>
            <person name="Shimamura S."/>
            <person name="Takaki Y."/>
            <person name="Nagai Y."/>
            <person name="Toyoda A."/>
            <person name="Suzuki Y."/>
            <person name="Arimoto A."/>
            <person name="Ishii H."/>
            <person name="Satoh N."/>
            <person name="Nishiyama T."/>
            <person name="Hasebe M."/>
            <person name="Maruyama T."/>
            <person name="Minagawa J."/>
            <person name="Obokata J."/>
            <person name="Shigenobu S."/>
        </authorList>
    </citation>
    <scope>NUCLEOTIDE SEQUENCE [LARGE SCALE GENOMIC DNA]</scope>
</reference>
<dbReference type="InterPro" id="IPR003618">
    <property type="entry name" value="TFIIS_cen_dom"/>
</dbReference>
<proteinExistence type="predicted"/>
<accession>A0AAV4GZ54</accession>
<dbReference type="GO" id="GO:0006351">
    <property type="term" value="P:DNA-templated transcription"/>
    <property type="evidence" value="ECO:0007669"/>
    <property type="project" value="InterPro"/>
</dbReference>
<feature type="domain" description="TFIIS central" evidence="3">
    <location>
        <begin position="132"/>
        <end position="210"/>
    </location>
</feature>
<dbReference type="Proteomes" id="UP000762676">
    <property type="component" value="Unassembled WGS sequence"/>
</dbReference>
<dbReference type="Gene3D" id="1.10.472.30">
    <property type="entry name" value="Transcription elongation factor S-II, central domain"/>
    <property type="match status" value="1"/>
</dbReference>
<dbReference type="EMBL" id="BMAT01012316">
    <property type="protein sequence ID" value="GFR89630.1"/>
    <property type="molecule type" value="Genomic_DNA"/>
</dbReference>
<dbReference type="InterPro" id="IPR017923">
    <property type="entry name" value="TFIIS_N"/>
</dbReference>
<dbReference type="Gene3D" id="1.20.930.10">
    <property type="entry name" value="Conserved domain common to transcription factors TFIIS, elongin A, CRSP70"/>
    <property type="match status" value="1"/>
</dbReference>
<comment type="subcellular location">
    <subcellularLocation>
        <location evidence="1">Nucleus</location>
    </subcellularLocation>
</comment>
<feature type="domain" description="TFIIS N-terminal" evidence="2">
    <location>
        <begin position="41"/>
        <end position="115"/>
    </location>
</feature>
<evidence type="ECO:0000313" key="5">
    <source>
        <dbReference type="Proteomes" id="UP000762676"/>
    </source>
</evidence>
<dbReference type="PROSITE" id="PS51321">
    <property type="entry name" value="TFIIS_CENTRAL"/>
    <property type="match status" value="1"/>
</dbReference>
<comment type="caution">
    <text evidence="4">The sequence shown here is derived from an EMBL/GenBank/DDBJ whole genome shotgun (WGS) entry which is preliminary data.</text>
</comment>
<protein>
    <submittedName>
        <fullName evidence="4">Transcription elongation factor A N-terminal and central domain-containing protein 2</fullName>
    </submittedName>
</protein>